<reference evidence="2 3" key="1">
    <citation type="submission" date="2013-12" db="EMBL/GenBank/DDBJ databases">
        <title>NBRP : Genome information of microbial organism related human and environment.</title>
        <authorList>
            <person name="Hattori M."/>
            <person name="Oshima K."/>
            <person name="Inaba H."/>
            <person name="Suda W."/>
            <person name="Sakamoto M."/>
            <person name="Iino T."/>
            <person name="Kitahara M."/>
            <person name="Oshida Y."/>
            <person name="Iida T."/>
            <person name="Kudo T."/>
            <person name="Itoh T."/>
            <person name="Ahmed I."/>
            <person name="Ohkuma M."/>
        </authorList>
    </citation>
    <scope>NUCLEOTIDE SEQUENCE [LARGE SCALE GENOMIC DNA]</scope>
    <source>
        <strain evidence="2 3">JCM 21738</strain>
    </source>
</reference>
<evidence type="ECO:0000313" key="3">
    <source>
        <dbReference type="Proteomes" id="UP000018949"/>
    </source>
</evidence>
<dbReference type="Pfam" id="PF18735">
    <property type="entry name" value="HEPN_RiboL-PSP"/>
    <property type="match status" value="1"/>
</dbReference>
<protein>
    <recommendedName>
        <fullName evidence="1">RiboL-PSP-HEPN domain-containing protein</fullName>
    </recommendedName>
</protein>
<dbReference type="InterPro" id="IPR041519">
    <property type="entry name" value="HEPN_RiboL-PSP"/>
</dbReference>
<proteinExistence type="predicted"/>
<dbReference type="EMBL" id="BAUW01000060">
    <property type="protein sequence ID" value="GAE46986.1"/>
    <property type="molecule type" value="Genomic_DNA"/>
</dbReference>
<comment type="caution">
    <text evidence="2">The sequence shown here is derived from an EMBL/GenBank/DDBJ whole genome shotgun (WGS) entry which is preliminary data.</text>
</comment>
<feature type="domain" description="RiboL-PSP-HEPN" evidence="1">
    <location>
        <begin position="10"/>
        <end position="169"/>
    </location>
</feature>
<keyword evidence="3" id="KW-1185">Reference proteome</keyword>
<dbReference type="RefSeq" id="WP_023615211.1">
    <property type="nucleotide sequence ID" value="NZ_BAUW01000060.1"/>
</dbReference>
<dbReference type="Proteomes" id="UP000018949">
    <property type="component" value="Unassembled WGS sequence"/>
</dbReference>
<dbReference type="eggNOG" id="ENOG5032R5G">
    <property type="taxonomic scope" value="Bacteria"/>
</dbReference>
<dbReference type="AlphaFoldDB" id="W4RRQ9"/>
<accession>W4RRQ9</accession>
<evidence type="ECO:0000313" key="2">
    <source>
        <dbReference type="EMBL" id="GAE46986.1"/>
    </source>
</evidence>
<sequence length="170" mass="20025">METIIDIQFKENKELLDFLEGQNEVSFRNDMDNKLKKILLLSGASYFEKEITDIVVKYIQEHSAGNDFIVSFVKNKAIQRQYHTYFDWKGKNANQFWGLFGSDFKTETEKQIKEKELESNVKSFLELGELRNNLVHQNAGTYVIDKTTEEIYGLYRNALPFLSYLRERLS</sequence>
<organism evidence="2 3">
    <name type="scientific">Mesobacillus boroniphilus JCM 21738</name>
    <dbReference type="NCBI Taxonomy" id="1294265"/>
    <lineage>
        <taxon>Bacteria</taxon>
        <taxon>Bacillati</taxon>
        <taxon>Bacillota</taxon>
        <taxon>Bacilli</taxon>
        <taxon>Bacillales</taxon>
        <taxon>Bacillaceae</taxon>
        <taxon>Mesobacillus</taxon>
    </lineage>
</organism>
<name>W4RRQ9_9BACI</name>
<gene>
    <name evidence="2" type="ORF">JCM21738_3922</name>
</gene>
<evidence type="ECO:0000259" key="1">
    <source>
        <dbReference type="Pfam" id="PF18735"/>
    </source>
</evidence>